<accession>A0A2N0VLC2</accession>
<feature type="transmembrane region" description="Helical" evidence="2">
    <location>
        <begin position="425"/>
        <end position="444"/>
    </location>
</feature>
<reference evidence="6 7" key="1">
    <citation type="submission" date="2017-11" db="EMBL/GenBank/DDBJ databases">
        <title>Rhodohalobacter 15182 sp. nov., isolated from a salt lake.</title>
        <authorList>
            <person name="Han S."/>
        </authorList>
    </citation>
    <scope>NUCLEOTIDE SEQUENCE [LARGE SCALE GENOMIC DNA]</scope>
    <source>
        <strain evidence="6 7">15182</strain>
    </source>
</reference>
<dbReference type="InterPro" id="IPR048389">
    <property type="entry name" value="YciQ-like_C"/>
</dbReference>
<feature type="chain" id="PRO_5014864529" description="DUF2207 domain-containing protein" evidence="3">
    <location>
        <begin position="25"/>
        <end position="588"/>
    </location>
</feature>
<keyword evidence="3" id="KW-0732">Signal</keyword>
<evidence type="ECO:0000256" key="1">
    <source>
        <dbReference type="SAM" id="MobiDB-lite"/>
    </source>
</evidence>
<feature type="region of interest" description="Disordered" evidence="1">
    <location>
        <begin position="565"/>
        <end position="588"/>
    </location>
</feature>
<gene>
    <name evidence="6" type="ORF">CWD77_05875</name>
</gene>
<keyword evidence="7" id="KW-1185">Reference proteome</keyword>
<dbReference type="Pfam" id="PF09972">
    <property type="entry name" value="DUF2207"/>
    <property type="match status" value="1"/>
</dbReference>
<feature type="signal peptide" evidence="3">
    <location>
        <begin position="1"/>
        <end position="24"/>
    </location>
</feature>
<dbReference type="Pfam" id="PF20990">
    <property type="entry name" value="DUF2207_C"/>
    <property type="match status" value="1"/>
</dbReference>
<feature type="compositionally biased region" description="Gly residues" evidence="1">
    <location>
        <begin position="568"/>
        <end position="588"/>
    </location>
</feature>
<sequence length="588" mass="65993">MSISMKRILLTLFFFLLAISPVFAQDYSMPEVNIRATIQEDGTVQIEESRTYNYNGSFSWADYRLPKQGFTEVRNIRVSEADTDYINENSEEPGTFSVSESDEIIEIKWHYSAENEERTFTLSYELANAVSIGPEYSEFFWTFVGEGRSKVIGSSEITVQLPNQINTDSLYSWNYSSAPDSEVIKSESAFTLTSGRVNRNQNLAIRALFPTSVFQENLTEISDPNLDLNEIIQEEAEYDAMLQEQAKRDEFFAEISMPISILLSVLSLGIFYFLYQKYGKRHSTNTISNRETVVIPDKTPPAVIGRLMSSRHSTSQHLVATLFDLARRGWFNIEEKEKESSFWSSGKSEFVISLSNEQPDEHLPKWEKMIVDFTTEQVRSGKNTFDKLFQSSGSNVAKWFSLWKKEVKNVFDEKEWIDQKSYTGVWANVAAQFVIDAAAIVLFIMGGPAAFIALFTSFIFMFASAAIIRRTKNGEETFQRWKAYRDGLKNADERTLRMEILDLHFIYATALHLSKKELNTLIESSYDSNNSRHFPWIVLMSGSSHTPATVASSISTLAATSSASFTGTTGGSGASTGSAGGGATGGAG</sequence>
<evidence type="ECO:0000256" key="3">
    <source>
        <dbReference type="SAM" id="SignalP"/>
    </source>
</evidence>
<keyword evidence="2" id="KW-1133">Transmembrane helix</keyword>
<evidence type="ECO:0000313" key="6">
    <source>
        <dbReference type="EMBL" id="PKD44986.1"/>
    </source>
</evidence>
<evidence type="ECO:0000256" key="2">
    <source>
        <dbReference type="SAM" id="Phobius"/>
    </source>
</evidence>
<evidence type="ECO:0000259" key="4">
    <source>
        <dbReference type="Pfam" id="PF09972"/>
    </source>
</evidence>
<name>A0A2N0VLC2_9BACT</name>
<evidence type="ECO:0000259" key="5">
    <source>
        <dbReference type="Pfam" id="PF20990"/>
    </source>
</evidence>
<comment type="caution">
    <text evidence="6">The sequence shown here is derived from an EMBL/GenBank/DDBJ whole genome shotgun (WGS) entry which is preliminary data.</text>
</comment>
<dbReference type="Proteomes" id="UP000233398">
    <property type="component" value="Unassembled WGS sequence"/>
</dbReference>
<dbReference type="EMBL" id="PISP01000001">
    <property type="protein sequence ID" value="PKD44986.1"/>
    <property type="molecule type" value="Genomic_DNA"/>
</dbReference>
<feature type="transmembrane region" description="Helical" evidence="2">
    <location>
        <begin position="255"/>
        <end position="275"/>
    </location>
</feature>
<feature type="domain" description="Predicted membrane protein YciQ-like C-terminal" evidence="5">
    <location>
        <begin position="295"/>
        <end position="516"/>
    </location>
</feature>
<dbReference type="AlphaFoldDB" id="A0A2N0VLC2"/>
<keyword evidence="2" id="KW-0472">Membrane</keyword>
<keyword evidence="2" id="KW-0812">Transmembrane</keyword>
<evidence type="ECO:0000313" key="7">
    <source>
        <dbReference type="Proteomes" id="UP000233398"/>
    </source>
</evidence>
<feature type="domain" description="DUF2207" evidence="4">
    <location>
        <begin position="29"/>
        <end position="209"/>
    </location>
</feature>
<protein>
    <recommendedName>
        <fullName evidence="8">DUF2207 domain-containing protein</fullName>
    </recommendedName>
</protein>
<evidence type="ECO:0008006" key="8">
    <source>
        <dbReference type="Google" id="ProtNLM"/>
    </source>
</evidence>
<organism evidence="6 7">
    <name type="scientific">Rhodohalobacter barkolensis</name>
    <dbReference type="NCBI Taxonomy" id="2053187"/>
    <lineage>
        <taxon>Bacteria</taxon>
        <taxon>Pseudomonadati</taxon>
        <taxon>Balneolota</taxon>
        <taxon>Balneolia</taxon>
        <taxon>Balneolales</taxon>
        <taxon>Balneolaceae</taxon>
        <taxon>Rhodohalobacter</taxon>
    </lineage>
</organism>
<proteinExistence type="predicted"/>
<feature type="transmembrane region" description="Helical" evidence="2">
    <location>
        <begin position="450"/>
        <end position="468"/>
    </location>
</feature>
<dbReference type="OrthoDB" id="1522695at2"/>
<dbReference type="InterPro" id="IPR018702">
    <property type="entry name" value="DUF2207"/>
</dbReference>